<dbReference type="InterPro" id="IPR000943">
    <property type="entry name" value="RNA_pol_sigma70"/>
</dbReference>
<evidence type="ECO:0000259" key="2">
    <source>
        <dbReference type="Pfam" id="PF04545"/>
    </source>
</evidence>
<organism evidence="3 4">
    <name type="scientific">Emiliania huxleyi (strain CCMP1516)</name>
    <dbReference type="NCBI Taxonomy" id="280463"/>
    <lineage>
        <taxon>Eukaryota</taxon>
        <taxon>Haptista</taxon>
        <taxon>Haptophyta</taxon>
        <taxon>Prymnesiophyceae</taxon>
        <taxon>Isochrysidales</taxon>
        <taxon>Noelaerhabdaceae</taxon>
        <taxon>Emiliania</taxon>
    </lineage>
</organism>
<dbReference type="PANTHER" id="PTHR30603">
    <property type="entry name" value="RNA POLYMERASE SIGMA FACTOR RPO"/>
    <property type="match status" value="1"/>
</dbReference>
<evidence type="ECO:0000313" key="3">
    <source>
        <dbReference type="EnsemblProtists" id="EOD35339"/>
    </source>
</evidence>
<dbReference type="GeneID" id="17280610"/>
<evidence type="ECO:0000313" key="4">
    <source>
        <dbReference type="Proteomes" id="UP000013827"/>
    </source>
</evidence>
<dbReference type="PANTHER" id="PTHR30603:SF47">
    <property type="entry name" value="RNA POLYMERASE SIGMA FACTOR SIGD, CHLOROPLASTIC"/>
    <property type="match status" value="1"/>
</dbReference>
<comment type="similarity">
    <text evidence="1">Belongs to the sigma-70 factor family.</text>
</comment>
<dbReference type="AlphaFoldDB" id="A0A0D3KHV4"/>
<accession>A0A0D3KHV4</accession>
<dbReference type="EnsemblProtists" id="EOD35339">
    <property type="protein sequence ID" value="EOD35339"/>
    <property type="gene ID" value="EMIHUDRAFT_54821"/>
</dbReference>
<name>A0A0D3KHV4_EMIH1</name>
<dbReference type="GO" id="GO:0006352">
    <property type="term" value="P:DNA-templated transcription initiation"/>
    <property type="evidence" value="ECO:0007669"/>
    <property type="project" value="InterPro"/>
</dbReference>
<dbReference type="InterPro" id="IPR013324">
    <property type="entry name" value="RNA_pol_sigma_r3/r4-like"/>
</dbReference>
<reference evidence="4" key="1">
    <citation type="journal article" date="2013" name="Nature">
        <title>Pan genome of the phytoplankton Emiliania underpins its global distribution.</title>
        <authorList>
            <person name="Read B.A."/>
            <person name="Kegel J."/>
            <person name="Klute M.J."/>
            <person name="Kuo A."/>
            <person name="Lefebvre S.C."/>
            <person name="Maumus F."/>
            <person name="Mayer C."/>
            <person name="Miller J."/>
            <person name="Monier A."/>
            <person name="Salamov A."/>
            <person name="Young J."/>
            <person name="Aguilar M."/>
            <person name="Claverie J.M."/>
            <person name="Frickenhaus S."/>
            <person name="Gonzalez K."/>
            <person name="Herman E.K."/>
            <person name="Lin Y.C."/>
            <person name="Napier J."/>
            <person name="Ogata H."/>
            <person name="Sarno A.F."/>
            <person name="Shmutz J."/>
            <person name="Schroeder D."/>
            <person name="de Vargas C."/>
            <person name="Verret F."/>
            <person name="von Dassow P."/>
            <person name="Valentin K."/>
            <person name="Van de Peer Y."/>
            <person name="Wheeler G."/>
            <person name="Dacks J.B."/>
            <person name="Delwiche C.F."/>
            <person name="Dyhrman S.T."/>
            <person name="Glockner G."/>
            <person name="John U."/>
            <person name="Richards T."/>
            <person name="Worden A.Z."/>
            <person name="Zhang X."/>
            <person name="Grigoriev I.V."/>
            <person name="Allen A.E."/>
            <person name="Bidle K."/>
            <person name="Borodovsky M."/>
            <person name="Bowler C."/>
            <person name="Brownlee C."/>
            <person name="Cock J.M."/>
            <person name="Elias M."/>
            <person name="Gladyshev V.N."/>
            <person name="Groth M."/>
            <person name="Guda C."/>
            <person name="Hadaegh A."/>
            <person name="Iglesias-Rodriguez M.D."/>
            <person name="Jenkins J."/>
            <person name="Jones B.M."/>
            <person name="Lawson T."/>
            <person name="Leese F."/>
            <person name="Lindquist E."/>
            <person name="Lobanov A."/>
            <person name="Lomsadze A."/>
            <person name="Malik S.B."/>
            <person name="Marsh M.E."/>
            <person name="Mackinder L."/>
            <person name="Mock T."/>
            <person name="Mueller-Roeber B."/>
            <person name="Pagarete A."/>
            <person name="Parker M."/>
            <person name="Probert I."/>
            <person name="Quesneville H."/>
            <person name="Raines C."/>
            <person name="Rensing S.A."/>
            <person name="Riano-Pachon D.M."/>
            <person name="Richier S."/>
            <person name="Rokitta S."/>
            <person name="Shiraiwa Y."/>
            <person name="Soanes D.M."/>
            <person name="van der Giezen M."/>
            <person name="Wahlund T.M."/>
            <person name="Williams B."/>
            <person name="Wilson W."/>
            <person name="Wolfe G."/>
            <person name="Wurch L.L."/>
        </authorList>
    </citation>
    <scope>NUCLEOTIDE SEQUENCE</scope>
</reference>
<protein>
    <recommendedName>
        <fullName evidence="2">RNA polymerase sigma-70 region 4 domain-containing protein</fullName>
    </recommendedName>
</protein>
<dbReference type="InterPro" id="IPR036388">
    <property type="entry name" value="WH-like_DNA-bd_sf"/>
</dbReference>
<dbReference type="GO" id="GO:0003700">
    <property type="term" value="F:DNA-binding transcription factor activity"/>
    <property type="evidence" value="ECO:0007669"/>
    <property type="project" value="InterPro"/>
</dbReference>
<evidence type="ECO:0000256" key="1">
    <source>
        <dbReference type="ARBA" id="ARBA00007788"/>
    </source>
</evidence>
<keyword evidence="4" id="KW-1185">Reference proteome</keyword>
<dbReference type="HOGENOM" id="CLU_1631488_0_0_1"/>
<dbReference type="Gene3D" id="1.10.10.10">
    <property type="entry name" value="Winged helix-like DNA-binding domain superfamily/Winged helix DNA-binding domain"/>
    <property type="match status" value="2"/>
</dbReference>
<sequence>ATYWIRNALTRTIREQSRTIRLPSRVQTVYAKIVRAKEELRAGAAFNPTDEEVAALVRQVVELVNRRATSLDAPSGDDLTVGDFLPDERAETAQAEMVQSMLQRDLQSVMTRYLTEEEAKVVQMRFGLGGSGETMAVKEVGEALGLSFHRVKNVLFAALSKLR</sequence>
<dbReference type="KEGG" id="ehx:EMIHUDRAFT_54821"/>
<reference evidence="3" key="2">
    <citation type="submission" date="2024-10" db="UniProtKB">
        <authorList>
            <consortium name="EnsemblProtists"/>
        </authorList>
    </citation>
    <scope>IDENTIFICATION</scope>
</reference>
<dbReference type="InterPro" id="IPR050239">
    <property type="entry name" value="Sigma-70_RNA_pol_init_factors"/>
</dbReference>
<dbReference type="PRINTS" id="PR00046">
    <property type="entry name" value="SIGMA70FCT"/>
</dbReference>
<dbReference type="SUPFAM" id="SSF88659">
    <property type="entry name" value="Sigma3 and sigma4 domains of RNA polymerase sigma factors"/>
    <property type="match status" value="2"/>
</dbReference>
<dbReference type="PaxDb" id="2903-EOD35339"/>
<dbReference type="STRING" id="2903.R1FPJ0"/>
<dbReference type="InterPro" id="IPR007630">
    <property type="entry name" value="RNA_pol_sigma70_r4"/>
</dbReference>
<dbReference type="RefSeq" id="XP_005787768.1">
    <property type="nucleotide sequence ID" value="XM_005787711.1"/>
</dbReference>
<dbReference type="Proteomes" id="UP000013827">
    <property type="component" value="Unassembled WGS sequence"/>
</dbReference>
<feature type="domain" description="RNA polymerase sigma-70 region 4" evidence="2">
    <location>
        <begin position="114"/>
        <end position="163"/>
    </location>
</feature>
<proteinExistence type="inferred from homology"/>
<dbReference type="Pfam" id="PF04545">
    <property type="entry name" value="Sigma70_r4"/>
    <property type="match status" value="1"/>
</dbReference>